<dbReference type="PIRSF" id="PIRSF002599">
    <property type="entry name" value="Cold_shock_A"/>
    <property type="match status" value="1"/>
</dbReference>
<evidence type="ECO:0000313" key="3">
    <source>
        <dbReference type="Proteomes" id="UP001070176"/>
    </source>
</evidence>
<reference evidence="2" key="1">
    <citation type="submission" date="2022-10" db="EMBL/GenBank/DDBJ databases">
        <title>Chryseobacterium sp. nov., a novel bacterial species.</title>
        <authorList>
            <person name="Cao Y."/>
        </authorList>
    </citation>
    <scope>NUCLEOTIDE SEQUENCE</scope>
    <source>
        <strain evidence="2">KC 927</strain>
    </source>
</reference>
<keyword evidence="1" id="KW-1133">Transmembrane helix</keyword>
<sequence>MLYLLLIINLLTFIIFTLDKWKATQHKRRISEFSLLTLTFIGGTVGAVLAMLIFRHKVSKKSFLLKLCGIIIIQIIIFVGYWNWSIGSFE</sequence>
<dbReference type="InterPro" id="IPR012156">
    <property type="entry name" value="Cold_shock_CspA"/>
</dbReference>
<comment type="caution">
    <text evidence="2">The sequence shown here is derived from an EMBL/GenBank/DDBJ whole genome shotgun (WGS) entry which is preliminary data.</text>
</comment>
<accession>A0ABT3Y726</accession>
<organism evidence="2 3">
    <name type="scientific">Chryseobacterium luquanense</name>
    <dbReference type="NCBI Taxonomy" id="2983766"/>
    <lineage>
        <taxon>Bacteria</taxon>
        <taxon>Pseudomonadati</taxon>
        <taxon>Bacteroidota</taxon>
        <taxon>Flavobacteriia</taxon>
        <taxon>Flavobacteriales</taxon>
        <taxon>Weeksellaceae</taxon>
        <taxon>Chryseobacterium group</taxon>
        <taxon>Chryseobacterium</taxon>
    </lineage>
</organism>
<protein>
    <submittedName>
        <fullName evidence="2">DUF1294 domain-containing protein</fullName>
    </submittedName>
</protein>
<name>A0ABT3Y726_9FLAO</name>
<proteinExistence type="predicted"/>
<feature type="transmembrane region" description="Helical" evidence="1">
    <location>
        <begin position="33"/>
        <end position="54"/>
    </location>
</feature>
<dbReference type="Pfam" id="PF06961">
    <property type="entry name" value="DUF1294"/>
    <property type="match status" value="1"/>
</dbReference>
<keyword evidence="3" id="KW-1185">Reference proteome</keyword>
<feature type="transmembrane region" description="Helical" evidence="1">
    <location>
        <begin position="63"/>
        <end position="84"/>
    </location>
</feature>
<evidence type="ECO:0000256" key="1">
    <source>
        <dbReference type="SAM" id="Phobius"/>
    </source>
</evidence>
<keyword evidence="1" id="KW-0472">Membrane</keyword>
<dbReference type="InterPro" id="IPR010718">
    <property type="entry name" value="DUF1294"/>
</dbReference>
<dbReference type="EMBL" id="JAOVZV010000019">
    <property type="protein sequence ID" value="MCX8533952.1"/>
    <property type="molecule type" value="Genomic_DNA"/>
</dbReference>
<dbReference type="RefSeq" id="WP_267282413.1">
    <property type="nucleotide sequence ID" value="NZ_JAOVZV010000019.1"/>
</dbReference>
<gene>
    <name evidence="2" type="ORF">OEA66_16520</name>
</gene>
<dbReference type="Proteomes" id="UP001070176">
    <property type="component" value="Unassembled WGS sequence"/>
</dbReference>
<evidence type="ECO:0000313" key="2">
    <source>
        <dbReference type="EMBL" id="MCX8533952.1"/>
    </source>
</evidence>
<keyword evidence="1" id="KW-0812">Transmembrane</keyword>